<dbReference type="PANTHER" id="PTHR45436:SF15">
    <property type="entry name" value="SENSOR HISTIDINE KINASE CUSS"/>
    <property type="match status" value="1"/>
</dbReference>
<keyword evidence="4" id="KW-0597">Phosphoprotein</keyword>
<keyword evidence="15" id="KW-1185">Reference proteome</keyword>
<dbReference type="InterPro" id="IPR003660">
    <property type="entry name" value="HAMP_dom"/>
</dbReference>
<dbReference type="RefSeq" id="WP_309798910.1">
    <property type="nucleotide sequence ID" value="NZ_JAVDPW010000009.1"/>
</dbReference>
<dbReference type="SMART" id="SM00388">
    <property type="entry name" value="HisKA"/>
    <property type="match status" value="1"/>
</dbReference>
<dbReference type="InterPro" id="IPR036890">
    <property type="entry name" value="HATPase_C_sf"/>
</dbReference>
<dbReference type="CDD" id="cd00082">
    <property type="entry name" value="HisKA"/>
    <property type="match status" value="1"/>
</dbReference>
<evidence type="ECO:0000256" key="3">
    <source>
        <dbReference type="ARBA" id="ARBA00012438"/>
    </source>
</evidence>
<dbReference type="EC" id="2.7.13.3" evidence="3"/>
<organism evidence="14 15">
    <name type="scientific">Inquilinus ginsengisoli</name>
    <dbReference type="NCBI Taxonomy" id="363840"/>
    <lineage>
        <taxon>Bacteria</taxon>
        <taxon>Pseudomonadati</taxon>
        <taxon>Pseudomonadota</taxon>
        <taxon>Alphaproteobacteria</taxon>
        <taxon>Rhodospirillales</taxon>
        <taxon>Rhodospirillaceae</taxon>
        <taxon>Inquilinus</taxon>
    </lineage>
</organism>
<evidence type="ECO:0000256" key="5">
    <source>
        <dbReference type="ARBA" id="ARBA00022679"/>
    </source>
</evidence>
<reference evidence="14 15" key="1">
    <citation type="submission" date="2023-07" db="EMBL/GenBank/DDBJ databases">
        <title>Sorghum-associated microbial communities from plants grown in Nebraska, USA.</title>
        <authorList>
            <person name="Schachtman D."/>
        </authorList>
    </citation>
    <scope>NUCLEOTIDE SEQUENCE [LARGE SCALE GENOMIC DNA]</scope>
    <source>
        <strain evidence="14 15">584</strain>
    </source>
</reference>
<dbReference type="InterPro" id="IPR005467">
    <property type="entry name" value="His_kinase_dom"/>
</dbReference>
<dbReference type="PANTHER" id="PTHR45436">
    <property type="entry name" value="SENSOR HISTIDINE KINASE YKOH"/>
    <property type="match status" value="1"/>
</dbReference>
<evidence type="ECO:0000256" key="2">
    <source>
        <dbReference type="ARBA" id="ARBA00004141"/>
    </source>
</evidence>
<dbReference type="SUPFAM" id="SSF55874">
    <property type="entry name" value="ATPase domain of HSP90 chaperone/DNA topoisomerase II/histidine kinase"/>
    <property type="match status" value="1"/>
</dbReference>
<feature type="transmembrane region" description="Helical" evidence="11">
    <location>
        <begin position="156"/>
        <end position="187"/>
    </location>
</feature>
<evidence type="ECO:0000256" key="10">
    <source>
        <dbReference type="ARBA" id="ARBA00023136"/>
    </source>
</evidence>
<keyword evidence="6 11" id="KW-0812">Transmembrane</keyword>
<evidence type="ECO:0000256" key="11">
    <source>
        <dbReference type="SAM" id="Phobius"/>
    </source>
</evidence>
<dbReference type="InterPro" id="IPR003661">
    <property type="entry name" value="HisK_dim/P_dom"/>
</dbReference>
<dbReference type="Pfam" id="PF02518">
    <property type="entry name" value="HATPase_c"/>
    <property type="match status" value="1"/>
</dbReference>
<gene>
    <name evidence="14" type="ORF">E9232_005185</name>
</gene>
<proteinExistence type="predicted"/>
<dbReference type="PROSITE" id="PS50885">
    <property type="entry name" value="HAMP"/>
    <property type="match status" value="1"/>
</dbReference>
<name>A0ABU1JVI8_9PROT</name>
<keyword evidence="8 11" id="KW-1133">Transmembrane helix</keyword>
<evidence type="ECO:0000259" key="13">
    <source>
        <dbReference type="PROSITE" id="PS50885"/>
    </source>
</evidence>
<comment type="catalytic activity">
    <reaction evidence="1">
        <text>ATP + protein L-histidine = ADP + protein N-phospho-L-histidine.</text>
        <dbReference type="EC" id="2.7.13.3"/>
    </reaction>
</comment>
<dbReference type="Gene3D" id="1.10.287.130">
    <property type="match status" value="1"/>
</dbReference>
<evidence type="ECO:0000313" key="14">
    <source>
        <dbReference type="EMBL" id="MDR6292645.1"/>
    </source>
</evidence>
<comment type="caution">
    <text evidence="14">The sequence shown here is derived from an EMBL/GenBank/DDBJ whole genome shotgun (WGS) entry which is preliminary data.</text>
</comment>
<dbReference type="InterPro" id="IPR003594">
    <property type="entry name" value="HATPase_dom"/>
</dbReference>
<feature type="domain" description="HAMP" evidence="13">
    <location>
        <begin position="188"/>
        <end position="241"/>
    </location>
</feature>
<protein>
    <recommendedName>
        <fullName evidence="3">histidine kinase</fullName>
        <ecNumber evidence="3">2.7.13.3</ecNumber>
    </recommendedName>
</protein>
<dbReference type="SUPFAM" id="SSF47384">
    <property type="entry name" value="Homodimeric domain of signal transducing histidine kinase"/>
    <property type="match status" value="1"/>
</dbReference>
<dbReference type="Proteomes" id="UP001262410">
    <property type="component" value="Unassembled WGS sequence"/>
</dbReference>
<dbReference type="GO" id="GO:0016301">
    <property type="term" value="F:kinase activity"/>
    <property type="evidence" value="ECO:0007669"/>
    <property type="project" value="UniProtKB-KW"/>
</dbReference>
<evidence type="ECO:0000256" key="9">
    <source>
        <dbReference type="ARBA" id="ARBA00023012"/>
    </source>
</evidence>
<dbReference type="EMBL" id="JAVDPW010000009">
    <property type="protein sequence ID" value="MDR6292645.1"/>
    <property type="molecule type" value="Genomic_DNA"/>
</dbReference>
<evidence type="ECO:0000256" key="6">
    <source>
        <dbReference type="ARBA" id="ARBA00022692"/>
    </source>
</evidence>
<evidence type="ECO:0000256" key="4">
    <source>
        <dbReference type="ARBA" id="ARBA00022553"/>
    </source>
</evidence>
<accession>A0ABU1JVI8</accession>
<comment type="subcellular location">
    <subcellularLocation>
        <location evidence="2">Membrane</location>
        <topology evidence="2">Multi-pass membrane protein</topology>
    </subcellularLocation>
</comment>
<evidence type="ECO:0000256" key="7">
    <source>
        <dbReference type="ARBA" id="ARBA00022777"/>
    </source>
</evidence>
<sequence length="457" mass="48948">MTARPQRSLRRRLVVRLVAFQAVVLLAVTLTLKAFGFLVDMTSTDATIERLRPAVVRDAAGGLALDQTPQLDSLRVDAPDLWFVIRDREGHRLSEGSVPMEFAALGDALDRIGQARLGWNIGDPPGPTGRLRWVDSPAGEVQILTGSESPLPLSMIGLSVALLLLNAILPIMAVMALATLVATPLVVRGALAGLDRAAAQAKRIDIDQRGVRLPVDDMPTEVAPLVKAVNDALGRLDEGYERHRRFLADAAHELRTPIAILNIRIASLPPGRDKTRLLEDAARLAVLTEQLLDLQRLDRQGQMAPVDLVVLARRVVSDIAPLAFAAGYQMAFEAGAAEAADARPVLVSGDRTSLERALTNLVQNAIDHGGRRGLITVRVAAPGIVEVADEGAGIPAEQHERVFEPFYRLHPQGQGAGLGLNLVRETMRLHGGRVVVSDGASGGACLRMIFPAPDAAP</sequence>
<keyword evidence="5" id="KW-0808">Transferase</keyword>
<dbReference type="SMART" id="SM00387">
    <property type="entry name" value="HATPase_c"/>
    <property type="match status" value="1"/>
</dbReference>
<keyword evidence="9" id="KW-0902">Two-component regulatory system</keyword>
<evidence type="ECO:0000313" key="15">
    <source>
        <dbReference type="Proteomes" id="UP001262410"/>
    </source>
</evidence>
<feature type="transmembrane region" description="Helical" evidence="11">
    <location>
        <begin position="13"/>
        <end position="35"/>
    </location>
</feature>
<dbReference type="PROSITE" id="PS50109">
    <property type="entry name" value="HIS_KIN"/>
    <property type="match status" value="1"/>
</dbReference>
<dbReference type="CDD" id="cd00075">
    <property type="entry name" value="HATPase"/>
    <property type="match status" value="1"/>
</dbReference>
<keyword evidence="7 14" id="KW-0418">Kinase</keyword>
<evidence type="ECO:0000259" key="12">
    <source>
        <dbReference type="PROSITE" id="PS50109"/>
    </source>
</evidence>
<dbReference type="Gene3D" id="3.30.565.10">
    <property type="entry name" value="Histidine kinase-like ATPase, C-terminal domain"/>
    <property type="match status" value="1"/>
</dbReference>
<keyword evidence="10 11" id="KW-0472">Membrane</keyword>
<evidence type="ECO:0000256" key="8">
    <source>
        <dbReference type="ARBA" id="ARBA00022989"/>
    </source>
</evidence>
<dbReference type="InterPro" id="IPR004358">
    <property type="entry name" value="Sig_transdc_His_kin-like_C"/>
</dbReference>
<evidence type="ECO:0000256" key="1">
    <source>
        <dbReference type="ARBA" id="ARBA00000085"/>
    </source>
</evidence>
<dbReference type="InterPro" id="IPR050428">
    <property type="entry name" value="TCS_sensor_his_kinase"/>
</dbReference>
<dbReference type="InterPro" id="IPR036097">
    <property type="entry name" value="HisK_dim/P_sf"/>
</dbReference>
<feature type="domain" description="Histidine kinase" evidence="12">
    <location>
        <begin position="249"/>
        <end position="454"/>
    </location>
</feature>
<dbReference type="PRINTS" id="PR00344">
    <property type="entry name" value="BCTRLSENSOR"/>
</dbReference>